<keyword evidence="3" id="KW-0808">Transferase</keyword>
<evidence type="ECO:0000256" key="7">
    <source>
        <dbReference type="ARBA" id="ARBA00022840"/>
    </source>
</evidence>
<organism evidence="10 11">
    <name type="scientific">Candidatus Magasanikbacteria bacterium RIFOXYD2_FULL_36_9</name>
    <dbReference type="NCBI Taxonomy" id="1798707"/>
    <lineage>
        <taxon>Bacteria</taxon>
        <taxon>Candidatus Magasanikiibacteriota</taxon>
    </lineage>
</organism>
<dbReference type="InterPro" id="IPR027417">
    <property type="entry name" value="P-loop_NTPase"/>
</dbReference>
<dbReference type="CDD" id="cd01672">
    <property type="entry name" value="TMPK"/>
    <property type="match status" value="1"/>
</dbReference>
<keyword evidence="4" id="KW-0545">Nucleotide biosynthesis</keyword>
<feature type="domain" description="Thymidylate kinase-like" evidence="9">
    <location>
        <begin position="55"/>
        <end position="196"/>
    </location>
</feature>
<dbReference type="HAMAP" id="MF_00165">
    <property type="entry name" value="Thymidylate_kinase"/>
    <property type="match status" value="1"/>
</dbReference>
<evidence type="ECO:0000256" key="2">
    <source>
        <dbReference type="ARBA" id="ARBA00012980"/>
    </source>
</evidence>
<dbReference type="SUPFAM" id="SSF52540">
    <property type="entry name" value="P-loop containing nucleoside triphosphate hydrolases"/>
    <property type="match status" value="1"/>
</dbReference>
<protein>
    <recommendedName>
        <fullName evidence="2">dTMP kinase</fullName>
        <ecNumber evidence="2">2.7.4.9</ecNumber>
    </recommendedName>
</protein>
<dbReference type="GO" id="GO:0005524">
    <property type="term" value="F:ATP binding"/>
    <property type="evidence" value="ECO:0007669"/>
    <property type="project" value="UniProtKB-KW"/>
</dbReference>
<evidence type="ECO:0000259" key="9">
    <source>
        <dbReference type="Pfam" id="PF02223"/>
    </source>
</evidence>
<dbReference type="Pfam" id="PF02223">
    <property type="entry name" value="Thymidylate_kin"/>
    <property type="match status" value="1"/>
</dbReference>
<reference evidence="10 11" key="1">
    <citation type="journal article" date="2016" name="Nat. Commun.">
        <title>Thousands of microbial genomes shed light on interconnected biogeochemical processes in an aquifer system.</title>
        <authorList>
            <person name="Anantharaman K."/>
            <person name="Brown C.T."/>
            <person name="Hug L.A."/>
            <person name="Sharon I."/>
            <person name="Castelle C.J."/>
            <person name="Probst A.J."/>
            <person name="Thomas B.C."/>
            <person name="Singh A."/>
            <person name="Wilkins M.J."/>
            <person name="Karaoz U."/>
            <person name="Brodie E.L."/>
            <person name="Williams K.H."/>
            <person name="Hubbard S.S."/>
            <person name="Banfield J.F."/>
        </authorList>
    </citation>
    <scope>NUCLEOTIDE SEQUENCE [LARGE SCALE GENOMIC DNA]</scope>
</reference>
<dbReference type="Proteomes" id="UP000178490">
    <property type="component" value="Unassembled WGS sequence"/>
</dbReference>
<comment type="catalytic activity">
    <reaction evidence="8">
        <text>dTMP + ATP = dTDP + ADP</text>
        <dbReference type="Rhea" id="RHEA:13517"/>
        <dbReference type="ChEBI" id="CHEBI:30616"/>
        <dbReference type="ChEBI" id="CHEBI:58369"/>
        <dbReference type="ChEBI" id="CHEBI:63528"/>
        <dbReference type="ChEBI" id="CHEBI:456216"/>
        <dbReference type="EC" id="2.7.4.9"/>
    </reaction>
</comment>
<dbReference type="GO" id="GO:0006235">
    <property type="term" value="P:dTTP biosynthetic process"/>
    <property type="evidence" value="ECO:0007669"/>
    <property type="project" value="TreeGrafter"/>
</dbReference>
<comment type="similarity">
    <text evidence="1">Belongs to the thymidylate kinase family.</text>
</comment>
<dbReference type="GO" id="GO:0006227">
    <property type="term" value="P:dUDP biosynthetic process"/>
    <property type="evidence" value="ECO:0007669"/>
    <property type="project" value="TreeGrafter"/>
</dbReference>
<name>A0A1F6NYL4_9BACT</name>
<dbReference type="Gene3D" id="3.40.50.300">
    <property type="entry name" value="P-loop containing nucleotide triphosphate hydrolases"/>
    <property type="match status" value="1"/>
</dbReference>
<evidence type="ECO:0000256" key="4">
    <source>
        <dbReference type="ARBA" id="ARBA00022727"/>
    </source>
</evidence>
<evidence type="ECO:0000256" key="8">
    <source>
        <dbReference type="ARBA" id="ARBA00048743"/>
    </source>
</evidence>
<dbReference type="InterPro" id="IPR018094">
    <property type="entry name" value="Thymidylate_kinase"/>
</dbReference>
<keyword evidence="7" id="KW-0067">ATP-binding</keyword>
<keyword evidence="5" id="KW-0547">Nucleotide-binding</keyword>
<dbReference type="AlphaFoldDB" id="A0A1F6NYL4"/>
<dbReference type="PANTHER" id="PTHR10344">
    <property type="entry name" value="THYMIDYLATE KINASE"/>
    <property type="match status" value="1"/>
</dbReference>
<feature type="non-terminal residue" evidence="10">
    <location>
        <position position="218"/>
    </location>
</feature>
<gene>
    <name evidence="10" type="ORF">A2537_00025</name>
</gene>
<evidence type="ECO:0000256" key="5">
    <source>
        <dbReference type="ARBA" id="ARBA00022741"/>
    </source>
</evidence>
<dbReference type="GO" id="GO:0004798">
    <property type="term" value="F:dTMP kinase activity"/>
    <property type="evidence" value="ECO:0007669"/>
    <property type="project" value="UniProtKB-EC"/>
</dbReference>
<dbReference type="EMBL" id="MFRC01000054">
    <property type="protein sequence ID" value="OGH88968.1"/>
    <property type="molecule type" value="Genomic_DNA"/>
</dbReference>
<evidence type="ECO:0000256" key="1">
    <source>
        <dbReference type="ARBA" id="ARBA00009776"/>
    </source>
</evidence>
<accession>A0A1F6NYL4</accession>
<sequence>MFIMIDGIDGSGKSTIVSAWKKYLTEQGKSIFDLKNFIKENDRYPESSEFSGFDFIFSAEPTYTGIGKVLREELINKKNNYSAEAIAQAHSLDRLVLYTKVLIPLLKEGKTIIQDRGLSTSLVYQPVQDSSLTLEAVAILPGNRLAAQYRPDHLILMSTQPEIAFNRLTSRTDKQDEAIFEKIDFLNRSSEKYHEEKYSTFFKNLGTQLHYLSGEEKI</sequence>
<dbReference type="EC" id="2.7.4.9" evidence="2"/>
<evidence type="ECO:0000256" key="6">
    <source>
        <dbReference type="ARBA" id="ARBA00022777"/>
    </source>
</evidence>
<keyword evidence="6" id="KW-0418">Kinase</keyword>
<dbReference type="InterPro" id="IPR039430">
    <property type="entry name" value="Thymidylate_kin-like_dom"/>
</dbReference>
<evidence type="ECO:0000313" key="10">
    <source>
        <dbReference type="EMBL" id="OGH88968.1"/>
    </source>
</evidence>
<dbReference type="PANTHER" id="PTHR10344:SF4">
    <property type="entry name" value="UMP-CMP KINASE 2, MITOCHONDRIAL"/>
    <property type="match status" value="1"/>
</dbReference>
<proteinExistence type="inferred from homology"/>
<dbReference type="GO" id="GO:0005737">
    <property type="term" value="C:cytoplasm"/>
    <property type="evidence" value="ECO:0007669"/>
    <property type="project" value="TreeGrafter"/>
</dbReference>
<dbReference type="GO" id="GO:0006233">
    <property type="term" value="P:dTDP biosynthetic process"/>
    <property type="evidence" value="ECO:0007669"/>
    <property type="project" value="InterPro"/>
</dbReference>
<evidence type="ECO:0000313" key="11">
    <source>
        <dbReference type="Proteomes" id="UP000178490"/>
    </source>
</evidence>
<evidence type="ECO:0000256" key="3">
    <source>
        <dbReference type="ARBA" id="ARBA00022679"/>
    </source>
</evidence>
<comment type="caution">
    <text evidence="10">The sequence shown here is derived from an EMBL/GenBank/DDBJ whole genome shotgun (WGS) entry which is preliminary data.</text>
</comment>